<protein>
    <submittedName>
        <fullName evidence="1">Uncharacterized protein</fullName>
    </submittedName>
</protein>
<evidence type="ECO:0000313" key="1">
    <source>
        <dbReference type="EMBL" id="OQS54035.1"/>
    </source>
</evidence>
<dbReference type="Proteomes" id="UP000192758">
    <property type="component" value="Unassembled WGS sequence"/>
</dbReference>
<dbReference type="AlphaFoldDB" id="A0A1W0E464"/>
<accession>A0A1W0E464</accession>
<comment type="caution">
    <text evidence="1">The sequence shown here is derived from an EMBL/GenBank/DDBJ whole genome shotgun (WGS) entry which is preliminary data.</text>
</comment>
<keyword evidence="2" id="KW-1185">Reference proteome</keyword>
<dbReference type="VEuPathDB" id="MicrosporidiaDB:EHP00_2252"/>
<organism evidence="1 2">
    <name type="scientific">Ecytonucleospora hepatopenaei</name>
    <dbReference type="NCBI Taxonomy" id="646526"/>
    <lineage>
        <taxon>Eukaryota</taxon>
        <taxon>Fungi</taxon>
        <taxon>Fungi incertae sedis</taxon>
        <taxon>Microsporidia</taxon>
        <taxon>Enterocytozoonidae</taxon>
        <taxon>Ecytonucleospora</taxon>
    </lineage>
</organism>
<reference evidence="1 2" key="1">
    <citation type="journal article" date="2017" name="Environ. Microbiol.">
        <title>Decay of the glycolytic pathway and adaptation to intranuclear parasitism within Enterocytozoonidae microsporidia.</title>
        <authorList>
            <person name="Wiredu Boakye D."/>
            <person name="Jaroenlak P."/>
            <person name="Prachumwat A."/>
            <person name="Williams T.A."/>
            <person name="Bateman K.S."/>
            <person name="Itsathitphaisarn O."/>
            <person name="Sritunyalucksana K."/>
            <person name="Paszkiewicz K.H."/>
            <person name="Moore K.A."/>
            <person name="Stentiford G.D."/>
            <person name="Williams B.A."/>
        </authorList>
    </citation>
    <scope>NUCLEOTIDE SEQUENCE [LARGE SCALE GENOMIC DNA]</scope>
    <source>
        <strain evidence="1 2">TH1</strain>
    </source>
</reference>
<evidence type="ECO:0000313" key="2">
    <source>
        <dbReference type="Proteomes" id="UP000192758"/>
    </source>
</evidence>
<name>A0A1W0E464_9MICR</name>
<dbReference type="EMBL" id="MNPJ01000023">
    <property type="protein sequence ID" value="OQS54035.1"/>
    <property type="molecule type" value="Genomic_DNA"/>
</dbReference>
<proteinExistence type="predicted"/>
<gene>
    <name evidence="1" type="ORF">EHP00_2252</name>
</gene>
<sequence length="75" mass="8344">MSCMILKYKNIKCKCNTNILNNTLNSSNILNSSNTLNSSSNGCLRMAEEICLGAIAVQEFIKIIEGKEPIEEYII</sequence>